<name>A0A5P6NYN5_9BRAD</name>
<dbReference type="OrthoDB" id="9927258at2"/>
<dbReference type="KEGG" id="bbet:F8237_01925"/>
<dbReference type="Proteomes" id="UP000325641">
    <property type="component" value="Chromosome"/>
</dbReference>
<reference evidence="3" key="1">
    <citation type="submission" date="2019-10" db="EMBL/GenBank/DDBJ databases">
        <title>Complete Genome Sequence of Bradyrhizobium betae type strain PL7HG1T.</title>
        <authorList>
            <person name="Bromfield E.S.P."/>
            <person name="Cloutier S."/>
        </authorList>
    </citation>
    <scope>NUCLEOTIDE SEQUENCE [LARGE SCALE GENOMIC DNA]</scope>
    <source>
        <strain evidence="3">PL7HG1</strain>
    </source>
</reference>
<organism evidence="2 3">
    <name type="scientific">Bradyrhizobium betae</name>
    <dbReference type="NCBI Taxonomy" id="244734"/>
    <lineage>
        <taxon>Bacteria</taxon>
        <taxon>Pseudomonadati</taxon>
        <taxon>Pseudomonadota</taxon>
        <taxon>Alphaproteobacteria</taxon>
        <taxon>Hyphomicrobiales</taxon>
        <taxon>Nitrobacteraceae</taxon>
        <taxon>Bradyrhizobium</taxon>
    </lineage>
</organism>
<dbReference type="EMBL" id="CP044543">
    <property type="protein sequence ID" value="QFI71239.1"/>
    <property type="molecule type" value="Genomic_DNA"/>
</dbReference>
<dbReference type="AlphaFoldDB" id="A0A5P6NYN5"/>
<sequence length="106" mass="12110">MNEQDQAPGFVVSDDAARYEAIKSTMKRTLSKRGEQKPKAARPAVTYRAQRRNEAKAKKKAMYRIGEDVKEGWSPAVELNRSPNWTRAQSYGYAREISPVPERPVR</sequence>
<evidence type="ECO:0000313" key="3">
    <source>
        <dbReference type="Proteomes" id="UP000325641"/>
    </source>
</evidence>
<protein>
    <submittedName>
        <fullName evidence="2">Uncharacterized protein</fullName>
    </submittedName>
</protein>
<accession>A0A5P6NYN5</accession>
<evidence type="ECO:0000256" key="1">
    <source>
        <dbReference type="SAM" id="MobiDB-lite"/>
    </source>
</evidence>
<feature type="region of interest" description="Disordered" evidence="1">
    <location>
        <begin position="27"/>
        <end position="55"/>
    </location>
</feature>
<proteinExistence type="predicted"/>
<dbReference type="RefSeq" id="WP_151642149.1">
    <property type="nucleotide sequence ID" value="NZ_CP044543.1"/>
</dbReference>
<evidence type="ECO:0000313" key="2">
    <source>
        <dbReference type="EMBL" id="QFI71239.1"/>
    </source>
</evidence>
<gene>
    <name evidence="2" type="ORF">F8237_01925</name>
</gene>